<evidence type="ECO:0000313" key="1">
    <source>
        <dbReference type="EMBL" id="EDY21984.1"/>
    </source>
</evidence>
<proteinExistence type="predicted"/>
<dbReference type="STRING" id="497964.CfE428DRAFT_0109"/>
<dbReference type="RefSeq" id="WP_006977436.1">
    <property type="nucleotide sequence ID" value="NZ_ABVL01000001.1"/>
</dbReference>
<gene>
    <name evidence="1" type="ORF">CfE428DRAFT_0109</name>
</gene>
<evidence type="ECO:0000313" key="2">
    <source>
        <dbReference type="Proteomes" id="UP000005824"/>
    </source>
</evidence>
<accession>B4CTU6</accession>
<keyword evidence="2" id="KW-1185">Reference proteome</keyword>
<sequence length="130" mass="14504">MNEFERKLSQQIFRPPPADLRATLFGASPLAAASAPPALWTWRDWFWPSPQAWGALAALWVVFVVQQWDHRPPRSPEGAALRGLSAVVQWSNSELTSPESTPSAELRAEDTTLLAFHSSQELHHALDSLH</sequence>
<name>B4CTU6_9BACT</name>
<dbReference type="InParanoid" id="B4CTU6"/>
<organism evidence="1 2">
    <name type="scientific">Chthoniobacter flavus Ellin428</name>
    <dbReference type="NCBI Taxonomy" id="497964"/>
    <lineage>
        <taxon>Bacteria</taxon>
        <taxon>Pseudomonadati</taxon>
        <taxon>Verrucomicrobiota</taxon>
        <taxon>Spartobacteria</taxon>
        <taxon>Chthoniobacterales</taxon>
        <taxon>Chthoniobacteraceae</taxon>
        <taxon>Chthoniobacter</taxon>
    </lineage>
</organism>
<comment type="caution">
    <text evidence="1">The sequence shown here is derived from an EMBL/GenBank/DDBJ whole genome shotgun (WGS) entry which is preliminary data.</text>
</comment>
<dbReference type="EMBL" id="ABVL01000001">
    <property type="protein sequence ID" value="EDY21984.1"/>
    <property type="molecule type" value="Genomic_DNA"/>
</dbReference>
<reference evidence="1 2" key="1">
    <citation type="journal article" date="2011" name="J. Bacteriol.">
        <title>Genome sequence of Chthoniobacter flavus Ellin428, an aerobic heterotrophic soil bacterium.</title>
        <authorList>
            <person name="Kant R."/>
            <person name="van Passel M.W."/>
            <person name="Palva A."/>
            <person name="Lucas S."/>
            <person name="Lapidus A."/>
            <person name="Glavina Del Rio T."/>
            <person name="Dalin E."/>
            <person name="Tice H."/>
            <person name="Bruce D."/>
            <person name="Goodwin L."/>
            <person name="Pitluck S."/>
            <person name="Larimer F.W."/>
            <person name="Land M.L."/>
            <person name="Hauser L."/>
            <person name="Sangwan P."/>
            <person name="de Vos W.M."/>
            <person name="Janssen P.H."/>
            <person name="Smidt H."/>
        </authorList>
    </citation>
    <scope>NUCLEOTIDE SEQUENCE [LARGE SCALE GENOMIC DNA]</scope>
    <source>
        <strain evidence="1 2">Ellin428</strain>
    </source>
</reference>
<dbReference type="Proteomes" id="UP000005824">
    <property type="component" value="Unassembled WGS sequence"/>
</dbReference>
<dbReference type="AlphaFoldDB" id="B4CTU6"/>
<protein>
    <submittedName>
        <fullName evidence="1">Uncharacterized protein</fullName>
    </submittedName>
</protein>